<evidence type="ECO:0000313" key="4">
    <source>
        <dbReference type="EMBL" id="CAB3403443.1"/>
    </source>
</evidence>
<sequence length="397" mass="44542">MASAATSLASGDGPAANNDEMPIEAIFDTRRFLNGASKCFMLIYAPIAIGTLILRVFVGFHVFVVACLLRKTTILRSVVLRIMCSILGLVVIDHGKRDQKAKVLVANHVSILDHTAIDLVSPCLLPSIWDIPSVIRWCFGYVDLGASRGRTELVRQAKDLVEREEFPLLAFPEGIITSGNKALLKFNSWCFEISDSVQPIAVKAWRPNPFKVAVSEIGASWWTDLVCFFIIPFTIIHVTYLPTVHRREQENVEEYAERVSGIIAGELGIETSKFDTSEASEAIKRWKKNKELEKSSREANGRQKSTKLVSSKQLDVAAMRIKQSMPGFHLLAIRKDLERTKNQAATLENLKMGKIAKVDLEESGKVTLDASSWRAVFDCRKWEMIETNRTKYLQREA</sequence>
<protein>
    <recommendedName>
        <fullName evidence="6">CUE domain-containing protein</fullName>
    </recommendedName>
</protein>
<evidence type="ECO:0000256" key="2">
    <source>
        <dbReference type="ARBA" id="ARBA00023136"/>
    </source>
</evidence>
<dbReference type="PANTHER" id="PTHR15486:SF96">
    <property type="entry name" value="LIPID DROPLET-REGULATING VLDL ASSEMBLY FACTOR AUP1"/>
    <property type="match status" value="1"/>
</dbReference>
<keyword evidence="5" id="KW-1185">Reference proteome</keyword>
<dbReference type="GO" id="GO:0005789">
    <property type="term" value="C:endoplasmic reticulum membrane"/>
    <property type="evidence" value="ECO:0007669"/>
    <property type="project" value="TreeGrafter"/>
</dbReference>
<dbReference type="Gene3D" id="1.10.8.10">
    <property type="entry name" value="DNA helicase RuvA subunit, C-terminal domain"/>
    <property type="match status" value="1"/>
</dbReference>
<keyword evidence="3" id="KW-0812">Transmembrane</keyword>
<proteinExistence type="predicted"/>
<reference evidence="4 5" key="1">
    <citation type="submission" date="2020-04" db="EMBL/GenBank/DDBJ databases">
        <authorList>
            <person name="Laetsch R D."/>
            <person name="Stevens L."/>
            <person name="Kumar S."/>
            <person name="Blaxter L. M."/>
        </authorList>
    </citation>
    <scope>NUCLEOTIDE SEQUENCE [LARGE SCALE GENOMIC DNA]</scope>
</reference>
<dbReference type="SUPFAM" id="SSF69593">
    <property type="entry name" value="Glycerol-3-phosphate (1)-acyltransferase"/>
    <property type="match status" value="1"/>
</dbReference>
<keyword evidence="2 3" id="KW-0472">Membrane</keyword>
<name>A0A8S1EV96_9PELO</name>
<gene>
    <name evidence="4" type="ORF">CBOVIS_LOCUS5916</name>
</gene>
<feature type="transmembrane region" description="Helical" evidence="3">
    <location>
        <begin position="74"/>
        <end position="92"/>
    </location>
</feature>
<dbReference type="PANTHER" id="PTHR15486">
    <property type="entry name" value="ANCIENT UBIQUITOUS PROTEIN"/>
    <property type="match status" value="1"/>
</dbReference>
<evidence type="ECO:0000313" key="5">
    <source>
        <dbReference type="Proteomes" id="UP000494206"/>
    </source>
</evidence>
<dbReference type="Proteomes" id="UP000494206">
    <property type="component" value="Unassembled WGS sequence"/>
</dbReference>
<comment type="caution">
    <text evidence="4">The sequence shown here is derived from an EMBL/GenBank/DDBJ whole genome shotgun (WGS) entry which is preliminary data.</text>
</comment>
<organism evidence="4 5">
    <name type="scientific">Caenorhabditis bovis</name>
    <dbReference type="NCBI Taxonomy" id="2654633"/>
    <lineage>
        <taxon>Eukaryota</taxon>
        <taxon>Metazoa</taxon>
        <taxon>Ecdysozoa</taxon>
        <taxon>Nematoda</taxon>
        <taxon>Chromadorea</taxon>
        <taxon>Rhabditida</taxon>
        <taxon>Rhabditina</taxon>
        <taxon>Rhabditomorpha</taxon>
        <taxon>Rhabditoidea</taxon>
        <taxon>Rhabditidae</taxon>
        <taxon>Peloderinae</taxon>
        <taxon>Caenorhabditis</taxon>
    </lineage>
</organism>
<comment type="subcellular location">
    <subcellularLocation>
        <location evidence="1">Membrane</location>
    </subcellularLocation>
</comment>
<dbReference type="AlphaFoldDB" id="A0A8S1EV96"/>
<dbReference type="GO" id="GO:0036503">
    <property type="term" value="P:ERAD pathway"/>
    <property type="evidence" value="ECO:0007669"/>
    <property type="project" value="TreeGrafter"/>
</dbReference>
<dbReference type="OrthoDB" id="1854593at2759"/>
<keyword evidence="3" id="KW-1133">Transmembrane helix</keyword>
<evidence type="ECO:0000256" key="1">
    <source>
        <dbReference type="ARBA" id="ARBA00004370"/>
    </source>
</evidence>
<dbReference type="EMBL" id="CADEPM010000003">
    <property type="protein sequence ID" value="CAB3403443.1"/>
    <property type="molecule type" value="Genomic_DNA"/>
</dbReference>
<accession>A0A8S1EV96</accession>
<evidence type="ECO:0008006" key="6">
    <source>
        <dbReference type="Google" id="ProtNLM"/>
    </source>
</evidence>
<evidence type="ECO:0000256" key="3">
    <source>
        <dbReference type="SAM" id="Phobius"/>
    </source>
</evidence>
<feature type="transmembrane region" description="Helical" evidence="3">
    <location>
        <begin position="39"/>
        <end position="62"/>
    </location>
</feature>